<name>A0A2M7GBQ7_9BACT</name>
<dbReference type="Gene3D" id="3.30.450.20">
    <property type="entry name" value="PAS domain"/>
    <property type="match status" value="2"/>
</dbReference>
<dbReference type="PROSITE" id="PS50011">
    <property type="entry name" value="PROTEIN_KINASE_DOM"/>
    <property type="match status" value="1"/>
</dbReference>
<dbReference type="PANTHER" id="PTHR43289:SF6">
    <property type="entry name" value="SERINE_THREONINE-PROTEIN KINASE NEKL-3"/>
    <property type="match status" value="1"/>
</dbReference>
<evidence type="ECO:0000256" key="2">
    <source>
        <dbReference type="ARBA" id="ARBA00022741"/>
    </source>
</evidence>
<comment type="caution">
    <text evidence="6">The sequence shown here is derived from an EMBL/GenBank/DDBJ whole genome shotgun (WGS) entry which is preliminary data.</text>
</comment>
<dbReference type="Proteomes" id="UP000231019">
    <property type="component" value="Unassembled WGS sequence"/>
</dbReference>
<keyword evidence="3" id="KW-0418">Kinase</keyword>
<dbReference type="PANTHER" id="PTHR43289">
    <property type="entry name" value="MITOGEN-ACTIVATED PROTEIN KINASE KINASE KINASE 20-RELATED"/>
    <property type="match status" value="1"/>
</dbReference>
<keyword evidence="1" id="KW-0808">Transferase</keyword>
<dbReference type="AlphaFoldDB" id="A0A2M7GBQ7"/>
<organism evidence="6 7">
    <name type="scientific">bacterium (Candidatus Blackallbacteria) CG17_big_fil_post_rev_8_21_14_2_50_48_46</name>
    <dbReference type="NCBI Taxonomy" id="2014261"/>
    <lineage>
        <taxon>Bacteria</taxon>
        <taxon>Candidatus Blackallbacteria</taxon>
    </lineage>
</organism>
<reference evidence="6 7" key="1">
    <citation type="submission" date="2017-09" db="EMBL/GenBank/DDBJ databases">
        <title>Depth-based differentiation of microbial function through sediment-hosted aquifers and enrichment of novel symbionts in the deep terrestrial subsurface.</title>
        <authorList>
            <person name="Probst A.J."/>
            <person name="Ladd B."/>
            <person name="Jarett J.K."/>
            <person name="Geller-Mcgrath D.E."/>
            <person name="Sieber C.M."/>
            <person name="Emerson J.B."/>
            <person name="Anantharaman K."/>
            <person name="Thomas B.C."/>
            <person name="Malmstrom R."/>
            <person name="Stieglmeier M."/>
            <person name="Klingl A."/>
            <person name="Woyke T."/>
            <person name="Ryan C.M."/>
            <person name="Banfield J.F."/>
        </authorList>
    </citation>
    <scope>NUCLEOTIDE SEQUENCE [LARGE SCALE GENOMIC DNA]</scope>
    <source>
        <strain evidence="6">CG17_big_fil_post_rev_8_21_14_2_50_48_46</strain>
    </source>
</reference>
<dbReference type="GO" id="GO:0005524">
    <property type="term" value="F:ATP binding"/>
    <property type="evidence" value="ECO:0007669"/>
    <property type="project" value="UniProtKB-KW"/>
</dbReference>
<evidence type="ECO:0000313" key="7">
    <source>
        <dbReference type="Proteomes" id="UP000231019"/>
    </source>
</evidence>
<evidence type="ECO:0000256" key="4">
    <source>
        <dbReference type="ARBA" id="ARBA00022840"/>
    </source>
</evidence>
<dbReference type="SUPFAM" id="SSF56112">
    <property type="entry name" value="Protein kinase-like (PK-like)"/>
    <property type="match status" value="1"/>
</dbReference>
<gene>
    <name evidence="6" type="ORF">COW36_01650</name>
</gene>
<dbReference type="InterPro" id="IPR000719">
    <property type="entry name" value="Prot_kinase_dom"/>
</dbReference>
<evidence type="ECO:0000256" key="3">
    <source>
        <dbReference type="ARBA" id="ARBA00022777"/>
    </source>
</evidence>
<dbReference type="PROSITE" id="PS00108">
    <property type="entry name" value="PROTEIN_KINASE_ST"/>
    <property type="match status" value="1"/>
</dbReference>
<dbReference type="SMART" id="SM00220">
    <property type="entry name" value="S_TKc"/>
    <property type="match status" value="1"/>
</dbReference>
<dbReference type="CDD" id="cd18773">
    <property type="entry name" value="PDC1_HK_sensor"/>
    <property type="match status" value="1"/>
</dbReference>
<sequence length="737" mass="83879">MGFISIRPWPLPIGVFWHALTFKNCSPRSPAPMSELLHEEEDPLELTMHEFGHLSPTAEMRETRKNTGNLGRQHYEILQLLGEGAMGTVHLVRDNRLDRTVAYKQLHKRIQSDNPEVHQRFLGEVQITAQLPHPYIVPVYSLEVTEAGVGYTMKCIQGKTFKELIQEARQNNAEPQKISHLKTLPNLLEHFIKVCEALAFAHFKGVIHRDLKPANLMLGPHHEIYVMDWGIARPFGEAAKDYPFEAGEKGQMIGTPRYMSPEQARGVNDRLDARSDLFSLGLILYELVCLQPAYQASNTTELLEKVRKATLNPVRFFRPELKIPRELQAIIGKATAWKRAERYEKVEDLIQDLRRYLRGEAVLAAPDTFSQAAGRWFKQNRTTCLGSLMALMLASSSWTIWNLLQQQSTLQSALQREQVITRFMGQVLHQAQEVDRYMLAIPRALENLAGTGVQAFEQGKRFPQAPYYLDDAHWSERVPNQIDSPHYGTRISPEWATLTIAWGLPQAEVQALIETIAPLSLYSRNLLLRSGLEQGLKPGNPSKQIAKQGMPLMFINLSSEQGLISFFPGASYNTPGYDPRKRPFYLLVKNKRGIHCGNPYIDRLSGSLLPCSLAIYNPQEKFLGVASIDMQFNYLAREVLSIGNIQGLRNSYLLDEKGQIIVKGSDRNQKIERREKINTGLSLQKFKNPDLLRKIELQSQSGYLRGSDTTLGYLRLNFQGWYFVVEADTQKLFEEPK</sequence>
<accession>A0A2M7GBQ7</accession>
<dbReference type="CDD" id="cd14014">
    <property type="entry name" value="STKc_PknB_like"/>
    <property type="match status" value="1"/>
</dbReference>
<feature type="domain" description="Protein kinase" evidence="5">
    <location>
        <begin position="75"/>
        <end position="357"/>
    </location>
</feature>
<evidence type="ECO:0000313" key="6">
    <source>
        <dbReference type="EMBL" id="PIW19570.1"/>
    </source>
</evidence>
<dbReference type="GO" id="GO:0004674">
    <property type="term" value="F:protein serine/threonine kinase activity"/>
    <property type="evidence" value="ECO:0007669"/>
    <property type="project" value="TreeGrafter"/>
</dbReference>
<evidence type="ECO:0000256" key="1">
    <source>
        <dbReference type="ARBA" id="ARBA00022679"/>
    </source>
</evidence>
<dbReference type="Gene3D" id="3.30.200.20">
    <property type="entry name" value="Phosphorylase Kinase, domain 1"/>
    <property type="match status" value="1"/>
</dbReference>
<dbReference type="Gene3D" id="1.10.510.10">
    <property type="entry name" value="Transferase(Phosphotransferase) domain 1"/>
    <property type="match status" value="1"/>
</dbReference>
<dbReference type="InterPro" id="IPR011009">
    <property type="entry name" value="Kinase-like_dom_sf"/>
</dbReference>
<keyword evidence="4" id="KW-0067">ATP-binding</keyword>
<dbReference type="InterPro" id="IPR008271">
    <property type="entry name" value="Ser/Thr_kinase_AS"/>
</dbReference>
<protein>
    <recommendedName>
        <fullName evidence="5">Protein kinase domain-containing protein</fullName>
    </recommendedName>
</protein>
<dbReference type="Pfam" id="PF00069">
    <property type="entry name" value="Pkinase"/>
    <property type="match status" value="1"/>
</dbReference>
<dbReference type="EMBL" id="PFFQ01000004">
    <property type="protein sequence ID" value="PIW19570.1"/>
    <property type="molecule type" value="Genomic_DNA"/>
</dbReference>
<evidence type="ECO:0000259" key="5">
    <source>
        <dbReference type="PROSITE" id="PS50011"/>
    </source>
</evidence>
<keyword evidence="2" id="KW-0547">Nucleotide-binding</keyword>
<proteinExistence type="predicted"/>